<dbReference type="CDD" id="cd00874">
    <property type="entry name" value="RNA_Cyclase_Class_II"/>
    <property type="match status" value="1"/>
</dbReference>
<keyword evidence="5" id="KW-0067">ATP-binding</keyword>
<dbReference type="Proteomes" id="UP000070284">
    <property type="component" value="Unassembled WGS sequence"/>
</dbReference>
<dbReference type="SUPFAM" id="SSF55205">
    <property type="entry name" value="EPT/RTPC-like"/>
    <property type="match status" value="2"/>
</dbReference>
<dbReference type="HAMAP" id="MF_00200">
    <property type="entry name" value="RTC"/>
    <property type="match status" value="1"/>
</dbReference>
<sequence length="348" mass="37210">MLEIDGSMGEGGGSILRLSLALAAVDNQPVKVQNIRANRSKPGLSSQHLKAVEALQKLTDGETEGAEMRSKEVTFRPRTLEGRKIKVDIGTAGSTTLILQALMPPAALANGQVSAEITGGTDNPFAPPIDYLMNVTLPVLRKLGYRGEVELLKRGHYPQGGGKIRAEIKPVEKFQPLNLTEAGEIDLVSGISHCVKLPGHIAKRQAEAAGKELEEAGYDPDIEVEYYKKSEDPHLSPGTGIVLWAKTENGAILGSSSLGEKGKPAEEVGGEAAKELIEQIETGRAFDRYLTDQIIPYLAMAEGKSEISSAELTSHALTNVELVRKILDTKVEVSGARGGTGRIEVEDS</sequence>
<dbReference type="Pfam" id="PF01137">
    <property type="entry name" value="RTC"/>
    <property type="match status" value="1"/>
</dbReference>
<dbReference type="InterPro" id="IPR013792">
    <property type="entry name" value="RNA3'P_cycl/enolpyr_Trfase_a/b"/>
</dbReference>
<dbReference type="PANTHER" id="PTHR11096">
    <property type="entry name" value="RNA 3' TERMINAL PHOSPHATE CYCLASE"/>
    <property type="match status" value="1"/>
</dbReference>
<evidence type="ECO:0000256" key="1">
    <source>
        <dbReference type="ARBA" id="ARBA00009206"/>
    </source>
</evidence>
<dbReference type="Gene3D" id="3.30.360.20">
    <property type="entry name" value="RNA 3'-terminal phosphate cyclase, insert domain"/>
    <property type="match status" value="1"/>
</dbReference>
<comment type="caution">
    <text evidence="9">The sequence shown here is derived from an EMBL/GenBank/DDBJ whole genome shotgun (WGS) entry which is preliminary data.</text>
</comment>
<evidence type="ECO:0000259" key="8">
    <source>
        <dbReference type="Pfam" id="PF05189"/>
    </source>
</evidence>
<comment type="function">
    <text evidence="5">Catalyzes the conversion of 3'-phosphate to a 2',3'-cyclic phosphodiester at the end of RNA. The mechanism of action of the enzyme occurs in 3 steps: (A) adenylation of the enzyme by ATP; (B) transfer of adenylate to an RNA-N3'P to produce RNA-N3'PP5'A; (C) and attack of the adjacent 2'-hydroxyl on the 3'-phosphorus in the diester linkage to produce the cyclic end product. The biological role of this enzyme is unknown but it is likely to function in some aspects of cellular RNA processing.</text>
</comment>
<evidence type="ECO:0000256" key="4">
    <source>
        <dbReference type="ARBA" id="ARBA00022741"/>
    </source>
</evidence>
<name>A0A133UIR2_9EURY</name>
<dbReference type="EC" id="6.5.1.4" evidence="5 6"/>
<evidence type="ECO:0000256" key="3">
    <source>
        <dbReference type="ARBA" id="ARBA00022598"/>
    </source>
</evidence>
<dbReference type="Gene3D" id="3.65.10.20">
    <property type="entry name" value="RNA 3'-terminal phosphate cyclase domain"/>
    <property type="match status" value="1"/>
</dbReference>
<dbReference type="PIRSF" id="PIRSF005378">
    <property type="entry name" value="RNA3'_term_phos_cycl_euk"/>
    <property type="match status" value="1"/>
</dbReference>
<evidence type="ECO:0000256" key="6">
    <source>
        <dbReference type="NCBIfam" id="TIGR03399"/>
    </source>
</evidence>
<dbReference type="PATRIC" id="fig|1698264.3.peg.1964"/>
<dbReference type="InterPro" id="IPR017770">
    <property type="entry name" value="RNA3'_term_phos_cyc_type_1"/>
</dbReference>
<protein>
    <recommendedName>
        <fullName evidence="2 5">RNA 3'-terminal phosphate cyclase</fullName>
        <shortName evidence="5">RNA cyclase</shortName>
        <shortName evidence="5">RNA-3'-phosphate cyclase</shortName>
        <ecNumber evidence="5 6">6.5.1.4</ecNumber>
    </recommendedName>
</protein>
<dbReference type="GO" id="GO:0005737">
    <property type="term" value="C:cytoplasm"/>
    <property type="evidence" value="ECO:0007669"/>
    <property type="project" value="UniProtKB-SubCell"/>
</dbReference>
<dbReference type="GO" id="GO:0005524">
    <property type="term" value="F:ATP binding"/>
    <property type="evidence" value="ECO:0007669"/>
    <property type="project" value="UniProtKB-KW"/>
</dbReference>
<evidence type="ECO:0000256" key="2">
    <source>
        <dbReference type="ARBA" id="ARBA00021428"/>
    </source>
</evidence>
<evidence type="ECO:0000256" key="5">
    <source>
        <dbReference type="HAMAP-Rule" id="MF_00200"/>
    </source>
</evidence>
<dbReference type="InterPro" id="IPR000228">
    <property type="entry name" value="RNA3'_term_phos_cyc"/>
</dbReference>
<comment type="subcellular location">
    <subcellularLocation>
        <location evidence="5">Cytoplasm</location>
    </subcellularLocation>
</comment>
<proteinExistence type="inferred from homology"/>
<dbReference type="PANTHER" id="PTHR11096:SF0">
    <property type="entry name" value="RNA 3'-TERMINAL PHOSPHATE CYCLASE"/>
    <property type="match status" value="1"/>
</dbReference>
<feature type="binding site" evidence="5">
    <location>
        <begin position="289"/>
        <end position="293"/>
    </location>
    <ligand>
        <name>ATP</name>
        <dbReference type="ChEBI" id="CHEBI:30616"/>
    </ligand>
</feature>
<feature type="domain" description="RNA 3'-terminal phosphate cyclase" evidence="7">
    <location>
        <begin position="8"/>
        <end position="333"/>
    </location>
</feature>
<evidence type="ECO:0000313" key="10">
    <source>
        <dbReference type="Proteomes" id="UP000070284"/>
    </source>
</evidence>
<keyword evidence="5" id="KW-0963">Cytoplasm</keyword>
<feature type="binding site" evidence="5">
    <location>
        <position position="100"/>
    </location>
    <ligand>
        <name>ATP</name>
        <dbReference type="ChEBI" id="CHEBI:30616"/>
    </ligand>
</feature>
<comment type="similarity">
    <text evidence="1 5">Belongs to the RNA 3'-terminal cyclase family. Type 1 subfamily.</text>
</comment>
<dbReference type="SUPFAM" id="SSF52913">
    <property type="entry name" value="RNA 3'-terminal phosphate cyclase, RPTC, insert domain"/>
    <property type="match status" value="1"/>
</dbReference>
<evidence type="ECO:0000259" key="7">
    <source>
        <dbReference type="Pfam" id="PF01137"/>
    </source>
</evidence>
<dbReference type="GO" id="GO:0006396">
    <property type="term" value="P:RNA processing"/>
    <property type="evidence" value="ECO:0007669"/>
    <property type="project" value="UniProtKB-UniRule"/>
</dbReference>
<dbReference type="AlphaFoldDB" id="A0A133UIR2"/>
<dbReference type="FunFam" id="3.30.360.20:FF:000002">
    <property type="entry name" value="RNA terminal phosphate cyclase-like 1"/>
    <property type="match status" value="1"/>
</dbReference>
<evidence type="ECO:0000313" key="9">
    <source>
        <dbReference type="EMBL" id="KXA94077.1"/>
    </source>
</evidence>
<comment type="catalytic activity">
    <reaction evidence="5">
        <text>a 3'-end 3'-phospho-ribonucleotide-RNA + ATP = a 3'-end 2',3'-cyclophospho-ribonucleotide-RNA + AMP + diphosphate</text>
        <dbReference type="Rhea" id="RHEA:23976"/>
        <dbReference type="Rhea" id="RHEA-COMP:10463"/>
        <dbReference type="Rhea" id="RHEA-COMP:10464"/>
        <dbReference type="ChEBI" id="CHEBI:30616"/>
        <dbReference type="ChEBI" id="CHEBI:33019"/>
        <dbReference type="ChEBI" id="CHEBI:83062"/>
        <dbReference type="ChEBI" id="CHEBI:83064"/>
        <dbReference type="ChEBI" id="CHEBI:456215"/>
        <dbReference type="EC" id="6.5.1.4"/>
    </reaction>
</comment>
<gene>
    <name evidence="5" type="primary">rtcA</name>
    <name evidence="9" type="ORF">AKJ65_05485</name>
</gene>
<accession>A0A133UIR2</accession>
<keyword evidence="3 5" id="KW-0436">Ligase</keyword>
<dbReference type="InterPro" id="IPR020719">
    <property type="entry name" value="RNA3'_term_phos_cycl-like_CS"/>
</dbReference>
<organism evidence="9 10">
    <name type="scientific">candidate division MSBL1 archaeon SCGC-AAA259E19</name>
    <dbReference type="NCBI Taxonomy" id="1698264"/>
    <lineage>
        <taxon>Archaea</taxon>
        <taxon>Methanobacteriati</taxon>
        <taxon>Methanobacteriota</taxon>
        <taxon>candidate division MSBL1</taxon>
    </lineage>
</organism>
<keyword evidence="4 5" id="KW-0547">Nucleotide-binding</keyword>
<dbReference type="InterPro" id="IPR037136">
    <property type="entry name" value="RNA3'_phos_cyclase_dom_sf"/>
</dbReference>
<dbReference type="InterPro" id="IPR023797">
    <property type="entry name" value="RNA3'_phos_cyclase_dom"/>
</dbReference>
<feature type="active site" description="Tele-AMP-histidine intermediate" evidence="5">
    <location>
        <position position="315"/>
    </location>
</feature>
<keyword evidence="10" id="KW-1185">Reference proteome</keyword>
<dbReference type="InterPro" id="IPR036553">
    <property type="entry name" value="RPTC_insert"/>
</dbReference>
<dbReference type="Pfam" id="PF05189">
    <property type="entry name" value="RTC_insert"/>
    <property type="match status" value="1"/>
</dbReference>
<dbReference type="PROSITE" id="PS01287">
    <property type="entry name" value="RTC"/>
    <property type="match status" value="1"/>
</dbReference>
<dbReference type="InterPro" id="IPR013791">
    <property type="entry name" value="RNA3'-term_phos_cycl_insert"/>
</dbReference>
<dbReference type="GO" id="GO:0003963">
    <property type="term" value="F:RNA-3'-phosphate cyclase activity"/>
    <property type="evidence" value="ECO:0007669"/>
    <property type="project" value="UniProtKB-UniRule"/>
</dbReference>
<dbReference type="NCBIfam" id="TIGR03399">
    <property type="entry name" value="RNA_3prim_cycl"/>
    <property type="match status" value="1"/>
</dbReference>
<reference evidence="9 10" key="1">
    <citation type="journal article" date="2016" name="Sci. Rep.">
        <title>Metabolic traits of an uncultured archaeal lineage -MSBL1- from brine pools of the Red Sea.</title>
        <authorList>
            <person name="Mwirichia R."/>
            <person name="Alam I."/>
            <person name="Rashid M."/>
            <person name="Vinu M."/>
            <person name="Ba-Alawi W."/>
            <person name="Anthony Kamau A."/>
            <person name="Kamanda Ngugi D."/>
            <person name="Goker M."/>
            <person name="Klenk H.P."/>
            <person name="Bajic V."/>
            <person name="Stingl U."/>
        </authorList>
    </citation>
    <scope>NUCLEOTIDE SEQUENCE [LARGE SCALE GENOMIC DNA]</scope>
    <source>
        <strain evidence="9">SCGC-AAA259E19</strain>
    </source>
</reference>
<dbReference type="EMBL" id="LHXO01000085">
    <property type="protein sequence ID" value="KXA94077.1"/>
    <property type="molecule type" value="Genomic_DNA"/>
</dbReference>
<feature type="domain" description="RNA 3'-terminal phosphate cyclase insert" evidence="8">
    <location>
        <begin position="180"/>
        <end position="281"/>
    </location>
</feature>